<sequence>MLDDYNKALKRGEKTFRKDTGRGRYPYLPVLDEIVSQSDVSEEHVGLVEVPIENIRGTKTKGRTQAFSSDFMPILSPDSEFAAKWSKLYDSALEEGIREPIKAFEYMRSFYVQEGNKRVSVSSFLGVDTVLADVTRLIPKKTNDPENRIYFEFLDFYRVAPLYDIAFSKEGGYAKLAGIYGLDLKTAWPREKIEDLRSDYNIFRKAFKNGGGDRLDLTTGDAFLVYLRFYGTNLMATDESLLRDRIKKLWDEFVVSAGDDSVEIVEHPEEVEKTANVLTSLLSRKPSYSAKNPLKVAFMYERPADTSGWIYGHELGRNYIAQKYAGRVITRKYDDCANDTILRKHIDEAVSDGTELIFTVSPIQMNETLKSAVHFPDVKFFNCSVNLSQSAVRTYYGRMYEAKFLMGFLAGTRNRGHRIGYLASYPIFGTVSEINAFAIGASMADPDSEIYLAWSSVRDLDWRQYFKEMDVDLISGVDFIKPNEASREYGLYRIKDDGSIENLAFPLWDWGRYYELIIDQILDGTWDDDPVEGTKALNYWWGISAGVIDVILSPHLPYQSYKLIDVIKQSMQRNELNPFYGEIWKQGHKRIKGFGTPKLSNEEILTMTWLNDNIFGCLPIESELNHEAVAAVKVSGTLDQQEDIK</sequence>
<keyword evidence="4" id="KW-1185">Reference proteome</keyword>
<reference evidence="3" key="1">
    <citation type="journal article" date="2020" name="Appl. Environ. Microbiol.">
        <title>Medium-Chain Fatty Acid Synthesis by 'Candidatus Weimeria bifida' gen. nov., sp. nov., and 'Candidatus Pseudoramibacter fermentans' sp. nov.</title>
        <authorList>
            <person name="Scarborough M.J."/>
            <person name="Myers K.S."/>
            <person name="Donohue T.J."/>
            <person name="Noguera D.R."/>
        </authorList>
    </citation>
    <scope>NUCLEOTIDE SEQUENCE</scope>
    <source>
        <strain evidence="3">LCO1.1</strain>
    </source>
</reference>
<accession>A0A6N7IYS5</accession>
<dbReference type="Proteomes" id="UP000460257">
    <property type="component" value="Unassembled WGS sequence"/>
</dbReference>
<evidence type="ECO:0000256" key="1">
    <source>
        <dbReference type="ARBA" id="ARBA00022729"/>
    </source>
</evidence>
<proteinExistence type="predicted"/>
<dbReference type="Gene3D" id="3.40.50.2300">
    <property type="match status" value="2"/>
</dbReference>
<evidence type="ECO:0000313" key="3">
    <source>
        <dbReference type="EMBL" id="MQN00922.1"/>
    </source>
</evidence>
<dbReference type="PANTHER" id="PTHR43208">
    <property type="entry name" value="ABC TRANSPORTER SUBSTRATE-BINDING PROTEIN"/>
    <property type="match status" value="1"/>
</dbReference>
<dbReference type="PANTHER" id="PTHR43208:SF1">
    <property type="entry name" value="ABC TRANSPORTER SUBSTRATE-BINDING PROTEIN"/>
    <property type="match status" value="1"/>
</dbReference>
<gene>
    <name evidence="3" type="ORF">FRC54_02870</name>
</gene>
<dbReference type="AlphaFoldDB" id="A0A6N7IYS5"/>
<evidence type="ECO:0000313" key="4">
    <source>
        <dbReference type="Proteomes" id="UP000460257"/>
    </source>
</evidence>
<dbReference type="EMBL" id="VOGC01000002">
    <property type="protein sequence ID" value="MQN00922.1"/>
    <property type="molecule type" value="Genomic_DNA"/>
</dbReference>
<dbReference type="InterPro" id="IPR003760">
    <property type="entry name" value="PnrA-like"/>
</dbReference>
<comment type="caution">
    <text evidence="3">The sequence shown here is derived from an EMBL/GenBank/DDBJ whole genome shotgun (WGS) entry which is preliminary data.</text>
</comment>
<keyword evidence="1" id="KW-0732">Signal</keyword>
<evidence type="ECO:0000259" key="2">
    <source>
        <dbReference type="Pfam" id="PF02608"/>
    </source>
</evidence>
<protein>
    <submittedName>
        <fullName evidence="3">BMP family ABC transporter substrate-binding protein</fullName>
    </submittedName>
</protein>
<dbReference type="InterPro" id="IPR052910">
    <property type="entry name" value="ABC-Purine-Binding"/>
</dbReference>
<dbReference type="GO" id="GO:0005886">
    <property type="term" value="C:plasma membrane"/>
    <property type="evidence" value="ECO:0007669"/>
    <property type="project" value="InterPro"/>
</dbReference>
<name>A0A6N7IYS5_9FIRM</name>
<feature type="domain" description="ABC transporter substrate-binding protein PnrA-like" evidence="2">
    <location>
        <begin position="295"/>
        <end position="455"/>
    </location>
</feature>
<dbReference type="Pfam" id="PF02608">
    <property type="entry name" value="Bmp"/>
    <property type="match status" value="1"/>
</dbReference>
<organism evidence="3 4">
    <name type="scientific">Candidatus Weimeria bifida</name>
    <dbReference type="NCBI Taxonomy" id="2599074"/>
    <lineage>
        <taxon>Bacteria</taxon>
        <taxon>Bacillati</taxon>
        <taxon>Bacillota</taxon>
        <taxon>Clostridia</taxon>
        <taxon>Lachnospirales</taxon>
        <taxon>Lachnospiraceae</taxon>
        <taxon>Candidatus Weimeria</taxon>
    </lineage>
</organism>